<gene>
    <name evidence="8" type="ORF">GIS00_14660</name>
</gene>
<dbReference type="GO" id="GO:0016705">
    <property type="term" value="F:oxidoreductase activity, acting on paired donors, with incorporation or reduction of molecular oxygen"/>
    <property type="evidence" value="ECO:0007669"/>
    <property type="project" value="UniProtKB-ARBA"/>
</dbReference>
<dbReference type="GO" id="GO:0051537">
    <property type="term" value="F:2 iron, 2 sulfur cluster binding"/>
    <property type="evidence" value="ECO:0007669"/>
    <property type="project" value="UniProtKB-KW"/>
</dbReference>
<dbReference type="PANTHER" id="PTHR43756:SF5">
    <property type="entry name" value="CHOLINE MONOOXYGENASE, CHLOROPLASTIC"/>
    <property type="match status" value="1"/>
</dbReference>
<dbReference type="RefSeq" id="WP_154769136.1">
    <property type="nucleotide sequence ID" value="NZ_WLYK01000005.1"/>
</dbReference>
<dbReference type="InterPro" id="IPR015879">
    <property type="entry name" value="Ring_hydroxy_dOase_asu_C_dom"/>
</dbReference>
<dbReference type="GO" id="GO:0004497">
    <property type="term" value="F:monooxygenase activity"/>
    <property type="evidence" value="ECO:0007669"/>
    <property type="project" value="UniProtKB-ARBA"/>
</dbReference>
<sequence length="463" mass="53157">MTLTENLPAAAIEAALAHGPNGTEVNSRVPFHMTDWLHVPTERYYSREFFELEKQKLWTHVWQMAAREEEIPQAGDFVEYEIVGQSLLIVRQTDGSVKALHNACRHRATELGKGCGRFPGNQIVCPFHGWRWRTDGSISHVFGREGFDAATVNPDDIRLREAKCETWGGHVWVNLDLSAPPLREALFPAADILERNGVQRMKAKWWKEAIINCNWKLAQEAFFEGWHVKQTHPQLYTYVDEPDSETNLQNTEYTPFVNGHGRFQSGDAREGYGGKPDFLQAARLNWQGQDAMTLERDITVFESVAGGMDTRDPAYTKKAIDALFDFWKGAGVPAPDRTPEVLRMWGGDIHLFPNYLMLPMYANSLAYRVRPYNDDPDWCRFEVWSLTTYPEGHDNGRLEIAGTFDKDDADHWGLIPRQDFANLERMQRGIKNQSLTHTTLSELWEVTISNMHQELDRRLAVEY</sequence>
<evidence type="ECO:0000256" key="1">
    <source>
        <dbReference type="ARBA" id="ARBA00001962"/>
    </source>
</evidence>
<keyword evidence="9" id="KW-1185">Reference proteome</keyword>
<dbReference type="InterPro" id="IPR036922">
    <property type="entry name" value="Rieske_2Fe-2S_sf"/>
</dbReference>
<dbReference type="PROSITE" id="PS51296">
    <property type="entry name" value="RIESKE"/>
    <property type="match status" value="1"/>
</dbReference>
<organism evidence="8 9">
    <name type="scientific">Nakamurella alba</name>
    <dbReference type="NCBI Taxonomy" id="2665158"/>
    <lineage>
        <taxon>Bacteria</taxon>
        <taxon>Bacillati</taxon>
        <taxon>Actinomycetota</taxon>
        <taxon>Actinomycetes</taxon>
        <taxon>Nakamurellales</taxon>
        <taxon>Nakamurellaceae</taxon>
        <taxon>Nakamurella</taxon>
    </lineage>
</organism>
<keyword evidence="2" id="KW-0001">2Fe-2S</keyword>
<dbReference type="Gene3D" id="2.102.10.10">
    <property type="entry name" value="Rieske [2Fe-2S] iron-sulphur domain"/>
    <property type="match status" value="1"/>
</dbReference>
<dbReference type="InterPro" id="IPR001663">
    <property type="entry name" value="Rng_hydr_dOase-A"/>
</dbReference>
<protein>
    <submittedName>
        <fullName evidence="8">Rieske 2Fe-2S domain-containing protein</fullName>
    </submittedName>
</protein>
<dbReference type="CDD" id="cd03469">
    <property type="entry name" value="Rieske_RO_Alpha_N"/>
    <property type="match status" value="1"/>
</dbReference>
<evidence type="ECO:0000256" key="4">
    <source>
        <dbReference type="ARBA" id="ARBA00023002"/>
    </source>
</evidence>
<name>A0A7K1FLZ9_9ACTN</name>
<keyword evidence="6" id="KW-0411">Iron-sulfur</keyword>
<evidence type="ECO:0000256" key="6">
    <source>
        <dbReference type="ARBA" id="ARBA00023014"/>
    </source>
</evidence>
<comment type="cofactor">
    <cofactor evidence="1">
        <name>Fe cation</name>
        <dbReference type="ChEBI" id="CHEBI:24875"/>
    </cofactor>
</comment>
<keyword evidence="5" id="KW-0408">Iron</keyword>
<dbReference type="GO" id="GO:0005506">
    <property type="term" value="F:iron ion binding"/>
    <property type="evidence" value="ECO:0007669"/>
    <property type="project" value="InterPro"/>
</dbReference>
<dbReference type="SUPFAM" id="SSF55961">
    <property type="entry name" value="Bet v1-like"/>
    <property type="match status" value="1"/>
</dbReference>
<dbReference type="Pfam" id="PF00355">
    <property type="entry name" value="Rieske"/>
    <property type="match status" value="1"/>
</dbReference>
<dbReference type="Proteomes" id="UP000460221">
    <property type="component" value="Unassembled WGS sequence"/>
</dbReference>
<reference evidence="8 9" key="1">
    <citation type="submission" date="2019-11" db="EMBL/GenBank/DDBJ databases">
        <authorList>
            <person name="Jiang L.-Q."/>
        </authorList>
    </citation>
    <scope>NUCLEOTIDE SEQUENCE [LARGE SCALE GENOMIC DNA]</scope>
    <source>
        <strain evidence="8 9">YIM 132087</strain>
    </source>
</reference>
<dbReference type="Pfam" id="PF00848">
    <property type="entry name" value="Ring_hydroxyl_A"/>
    <property type="match status" value="1"/>
</dbReference>
<evidence type="ECO:0000256" key="3">
    <source>
        <dbReference type="ARBA" id="ARBA00022723"/>
    </source>
</evidence>
<comment type="caution">
    <text evidence="8">The sequence shown here is derived from an EMBL/GenBank/DDBJ whole genome shotgun (WGS) entry which is preliminary data.</text>
</comment>
<dbReference type="EMBL" id="WLYK01000005">
    <property type="protein sequence ID" value="MTD15182.1"/>
    <property type="molecule type" value="Genomic_DNA"/>
</dbReference>
<evidence type="ECO:0000256" key="2">
    <source>
        <dbReference type="ARBA" id="ARBA00022714"/>
    </source>
</evidence>
<proteinExistence type="predicted"/>
<dbReference type="InterPro" id="IPR017941">
    <property type="entry name" value="Rieske_2Fe-2S"/>
</dbReference>
<dbReference type="PANTHER" id="PTHR43756">
    <property type="entry name" value="CHOLINE MONOOXYGENASE, CHLOROPLASTIC"/>
    <property type="match status" value="1"/>
</dbReference>
<keyword evidence="3" id="KW-0479">Metal-binding</keyword>
<evidence type="ECO:0000256" key="5">
    <source>
        <dbReference type="ARBA" id="ARBA00023004"/>
    </source>
</evidence>
<accession>A0A7K1FLZ9</accession>
<keyword evidence="4" id="KW-0560">Oxidoreductase</keyword>
<dbReference type="Gene3D" id="3.90.380.10">
    <property type="entry name" value="Naphthalene 1,2-dioxygenase Alpha Subunit, Chain A, domain 1"/>
    <property type="match status" value="1"/>
</dbReference>
<dbReference type="AlphaFoldDB" id="A0A7K1FLZ9"/>
<evidence type="ECO:0000313" key="8">
    <source>
        <dbReference type="EMBL" id="MTD15182.1"/>
    </source>
</evidence>
<evidence type="ECO:0000313" key="9">
    <source>
        <dbReference type="Proteomes" id="UP000460221"/>
    </source>
</evidence>
<dbReference type="SUPFAM" id="SSF50022">
    <property type="entry name" value="ISP domain"/>
    <property type="match status" value="1"/>
</dbReference>
<feature type="domain" description="Rieske" evidence="7">
    <location>
        <begin position="62"/>
        <end position="173"/>
    </location>
</feature>
<dbReference type="PRINTS" id="PR00090">
    <property type="entry name" value="RNGDIOXGNASE"/>
</dbReference>
<evidence type="ECO:0000259" key="7">
    <source>
        <dbReference type="PROSITE" id="PS51296"/>
    </source>
</evidence>